<evidence type="ECO:0000256" key="1">
    <source>
        <dbReference type="ARBA" id="ARBA00004255"/>
    </source>
</evidence>
<evidence type="ECO:0000256" key="4">
    <source>
        <dbReference type="ARBA" id="ARBA00023136"/>
    </source>
</evidence>
<dbReference type="EMBL" id="WWHY01000001">
    <property type="protein sequence ID" value="MYR35559.1"/>
    <property type="molecule type" value="Genomic_DNA"/>
</dbReference>
<dbReference type="RefSeq" id="WP_161112170.1">
    <property type="nucleotide sequence ID" value="NZ_WWHY01000001.1"/>
</dbReference>
<sequence>MSSAQPRPSLPEEFLLLSHHPHGRLDDPDLTALGCALAELGELVLRRDLWLATKKTRLFGLDVYSLSGRIHLQSSAPTGLAWADEILSEVGAMTVSRGGPIRLDAWIRHRDSRALSLHEEALIGRGLLRPSRIRGHRVPDPAVCDTLVIWLQAIAEERASMDERMLFLFDLVTGARLGEHLGVTLKTRQRFDRARGIGAVAGLSEDMRDASTVLSEKLSLHRTRSRGGNGDGGDGGDGGGE</sequence>
<dbReference type="InterPro" id="IPR008628">
    <property type="entry name" value="GPP34-like"/>
</dbReference>
<comment type="caution">
    <text evidence="6">The sequence shown here is derived from an EMBL/GenBank/DDBJ whole genome shotgun (WGS) entry which is preliminary data.</text>
</comment>
<dbReference type="Gene3D" id="1.10.3630.10">
    <property type="entry name" value="yeast vps74-n-term truncation variant domain like"/>
    <property type="match status" value="1"/>
</dbReference>
<protein>
    <submittedName>
        <fullName evidence="6">GPP34 family phosphoprotein</fullName>
    </submittedName>
</protein>
<evidence type="ECO:0000313" key="7">
    <source>
        <dbReference type="Proteomes" id="UP000467124"/>
    </source>
</evidence>
<evidence type="ECO:0000313" key="6">
    <source>
        <dbReference type="EMBL" id="MYR35559.1"/>
    </source>
</evidence>
<dbReference type="GO" id="GO:0005737">
    <property type="term" value="C:cytoplasm"/>
    <property type="evidence" value="ECO:0007669"/>
    <property type="project" value="UniProtKB-ARBA"/>
</dbReference>
<gene>
    <name evidence="6" type="ORF">GTW20_25680</name>
</gene>
<feature type="compositionally biased region" description="Gly residues" evidence="5">
    <location>
        <begin position="227"/>
        <end position="241"/>
    </location>
</feature>
<dbReference type="GO" id="GO:0070273">
    <property type="term" value="F:phosphatidylinositol-4-phosphate binding"/>
    <property type="evidence" value="ECO:0007669"/>
    <property type="project" value="InterPro"/>
</dbReference>
<dbReference type="Proteomes" id="UP000467124">
    <property type="component" value="Unassembled WGS sequence"/>
</dbReference>
<organism evidence="6 7">
    <name type="scientific">Nocardiopsis alba</name>
    <dbReference type="NCBI Taxonomy" id="53437"/>
    <lineage>
        <taxon>Bacteria</taxon>
        <taxon>Bacillati</taxon>
        <taxon>Actinomycetota</taxon>
        <taxon>Actinomycetes</taxon>
        <taxon>Streptosporangiales</taxon>
        <taxon>Nocardiopsidaceae</taxon>
        <taxon>Nocardiopsis</taxon>
    </lineage>
</organism>
<name>A0A7K2J012_9ACTN</name>
<dbReference type="AlphaFoldDB" id="A0A7K2J012"/>
<keyword evidence="3" id="KW-0446">Lipid-binding</keyword>
<reference evidence="6 7" key="1">
    <citation type="journal article" date="2019" name="Nat. Commun.">
        <title>The antimicrobial potential of Streptomyces from insect microbiomes.</title>
        <authorList>
            <person name="Chevrette M.G."/>
            <person name="Carlson C.M."/>
            <person name="Ortega H.E."/>
            <person name="Thomas C."/>
            <person name="Ananiev G.E."/>
            <person name="Barns K.J."/>
            <person name="Book A.J."/>
            <person name="Cagnazzo J."/>
            <person name="Carlos C."/>
            <person name="Flanigan W."/>
            <person name="Grubbs K.J."/>
            <person name="Horn H.A."/>
            <person name="Hoffmann F.M."/>
            <person name="Klassen J.L."/>
            <person name="Knack J.J."/>
            <person name="Lewin G.R."/>
            <person name="McDonald B.R."/>
            <person name="Muller L."/>
            <person name="Melo W.G.P."/>
            <person name="Pinto-Tomas A.A."/>
            <person name="Schmitz A."/>
            <person name="Wendt-Pienkowski E."/>
            <person name="Wildman S."/>
            <person name="Zhao M."/>
            <person name="Zhang F."/>
            <person name="Bugni T.S."/>
            <person name="Andes D.R."/>
            <person name="Pupo M.T."/>
            <person name="Currie C.R."/>
        </authorList>
    </citation>
    <scope>NUCLEOTIDE SEQUENCE [LARGE SCALE GENOMIC DNA]</scope>
    <source>
        <strain evidence="6 7">SID5840</strain>
    </source>
</reference>
<evidence type="ECO:0000256" key="3">
    <source>
        <dbReference type="ARBA" id="ARBA00023121"/>
    </source>
</evidence>
<evidence type="ECO:0000256" key="2">
    <source>
        <dbReference type="ARBA" id="ARBA00023034"/>
    </source>
</evidence>
<dbReference type="InterPro" id="IPR038261">
    <property type="entry name" value="GPP34-like_sf"/>
</dbReference>
<dbReference type="Pfam" id="PF05719">
    <property type="entry name" value="GPP34"/>
    <property type="match status" value="1"/>
</dbReference>
<accession>A0A7K2J012</accession>
<proteinExistence type="predicted"/>
<dbReference type="GO" id="GO:0012505">
    <property type="term" value="C:endomembrane system"/>
    <property type="evidence" value="ECO:0007669"/>
    <property type="project" value="UniProtKB-ARBA"/>
</dbReference>
<keyword evidence="2" id="KW-0333">Golgi apparatus</keyword>
<evidence type="ECO:0000256" key="5">
    <source>
        <dbReference type="SAM" id="MobiDB-lite"/>
    </source>
</evidence>
<feature type="region of interest" description="Disordered" evidence="5">
    <location>
        <begin position="218"/>
        <end position="241"/>
    </location>
</feature>
<keyword evidence="4" id="KW-0472">Membrane</keyword>
<comment type="subcellular location">
    <subcellularLocation>
        <location evidence="1">Golgi apparatus membrane</location>
        <topology evidence="1">Peripheral membrane protein</topology>
        <orientation evidence="1">Cytoplasmic side</orientation>
    </subcellularLocation>
</comment>